<keyword evidence="1" id="KW-0732">Signal</keyword>
<keyword evidence="5" id="KW-1185">Reference proteome</keyword>
<protein>
    <recommendedName>
        <fullName evidence="2">GPI-anchored protein LLG1-like domain-containing protein</fullName>
    </recommendedName>
</protein>
<dbReference type="Proteomes" id="UP001162541">
    <property type="component" value="Chromosome 5"/>
</dbReference>
<gene>
    <name evidence="4" type="ORF">AXG93_242s1190</name>
    <name evidence="3" type="ORF">Mp_5g09600</name>
</gene>
<feature type="signal peptide" evidence="1">
    <location>
        <begin position="1"/>
        <end position="24"/>
    </location>
</feature>
<dbReference type="Pfam" id="PF26578">
    <property type="entry name" value="LLG1"/>
    <property type="match status" value="1"/>
</dbReference>
<feature type="chain" id="PRO_5042333719" description="GPI-anchored protein LLG1-like domain-containing protein" evidence="1">
    <location>
        <begin position="25"/>
        <end position="119"/>
    </location>
</feature>
<accession>A0A176VLU9</accession>
<evidence type="ECO:0000259" key="2">
    <source>
        <dbReference type="Pfam" id="PF26578"/>
    </source>
</evidence>
<dbReference type="SMR" id="A0A176VLU9"/>
<dbReference type="Proteomes" id="UP000077202">
    <property type="component" value="Unassembled WGS sequence"/>
</dbReference>
<evidence type="ECO:0000313" key="5">
    <source>
        <dbReference type="Proteomes" id="UP000077202"/>
    </source>
</evidence>
<dbReference type="EMBL" id="AP019870">
    <property type="protein sequence ID" value="BBN11164.1"/>
    <property type="molecule type" value="Genomic_DNA"/>
</dbReference>
<feature type="domain" description="GPI-anchored protein LLG1-like" evidence="2">
    <location>
        <begin position="43"/>
        <end position="117"/>
    </location>
</feature>
<dbReference type="EMBL" id="LVLJ01003307">
    <property type="protein sequence ID" value="OAE21938.1"/>
    <property type="molecule type" value="Genomic_DNA"/>
</dbReference>
<organism evidence="4 5">
    <name type="scientific">Marchantia polymorpha subsp. ruderalis</name>
    <dbReference type="NCBI Taxonomy" id="1480154"/>
    <lineage>
        <taxon>Eukaryota</taxon>
        <taxon>Viridiplantae</taxon>
        <taxon>Streptophyta</taxon>
        <taxon>Embryophyta</taxon>
        <taxon>Marchantiophyta</taxon>
        <taxon>Marchantiopsida</taxon>
        <taxon>Marchantiidae</taxon>
        <taxon>Marchantiales</taxon>
        <taxon>Marchantiaceae</taxon>
        <taxon>Marchantia</taxon>
    </lineage>
</organism>
<sequence length="119" mass="12713">MTGPRNWTAVALICICALAYEVSASVESAASRKLLQTMGGCPVDFVNMDYSSVTSKCTAPYPESTCCQAYNEFCAPYKSQLNDLSNMCAINMIAYLNQAGNYGTGVFVGRCNSGSNVCN</sequence>
<evidence type="ECO:0000313" key="6">
    <source>
        <dbReference type="Proteomes" id="UP001162541"/>
    </source>
</evidence>
<dbReference type="InterPro" id="IPR058888">
    <property type="entry name" value="LLG1-like"/>
</dbReference>
<evidence type="ECO:0000256" key="1">
    <source>
        <dbReference type="SAM" id="SignalP"/>
    </source>
</evidence>
<reference evidence="4 5" key="1">
    <citation type="submission" date="2016-03" db="EMBL/GenBank/DDBJ databases">
        <title>Mechanisms controlling the formation of the plant cell surface in tip-growing cells are functionally conserved among land plants.</title>
        <authorList>
            <person name="Honkanen S."/>
            <person name="Jones V.A."/>
            <person name="Morieri G."/>
            <person name="Champion C."/>
            <person name="Hetherington A.J."/>
            <person name="Kelly S."/>
            <person name="Saint-Marcoux D."/>
            <person name="Proust H."/>
            <person name="Prescott H."/>
            <person name="Dolan L."/>
        </authorList>
    </citation>
    <scope>NUCLEOTIDE SEQUENCE [LARGE SCALE GENOMIC DNA]</scope>
    <source>
        <strain evidence="5">cv. Tak-1 and cv. Tak-2</strain>
        <tissue evidence="4">Whole gametophyte</tissue>
    </source>
</reference>
<evidence type="ECO:0000313" key="3">
    <source>
        <dbReference type="EMBL" id="BBN11164.1"/>
    </source>
</evidence>
<dbReference type="AlphaFoldDB" id="A0A176VLU9"/>
<proteinExistence type="predicted"/>
<dbReference type="InterPro" id="IPR039307">
    <property type="entry name" value="LORELEI-like"/>
</dbReference>
<reference evidence="3" key="2">
    <citation type="journal article" date="2019" name="Curr. Biol.">
        <title>Chromatin organization in early land plants reveals an ancestral association between H3K27me3, transposons, and constitutive heterochromatin.</title>
        <authorList>
            <person name="Montgomery S.A."/>
            <person name="Tanizawa Y."/>
            <person name="Galik B."/>
            <person name="Wang N."/>
            <person name="Ito T."/>
            <person name="Mochizuki T."/>
            <person name="Akimcheva S."/>
            <person name="Bowman J."/>
            <person name="Cognat V."/>
            <person name="Drouard L."/>
            <person name="Ekker H."/>
            <person name="Houng S."/>
            <person name="Kohchi T."/>
            <person name="Lin S."/>
            <person name="Liu L.D."/>
            <person name="Nakamura Y."/>
            <person name="Valeeva L.R."/>
            <person name="Shakirov E.V."/>
            <person name="Shippen D.E."/>
            <person name="Wei W."/>
            <person name="Yagura M."/>
            <person name="Yamaoka S."/>
            <person name="Yamato K.T."/>
            <person name="Liu C."/>
            <person name="Berger F."/>
        </authorList>
    </citation>
    <scope>NUCLEOTIDE SEQUENCE [LARGE SCALE GENOMIC DNA]</scope>
    <source>
        <strain evidence="3">Tak-1</strain>
    </source>
</reference>
<name>A0A176VLU9_MARPO</name>
<dbReference type="PANTHER" id="PTHR31533:SF2">
    <property type="entry name" value="GPI-ANCHORED PROTEIN LLG1"/>
    <property type="match status" value="1"/>
</dbReference>
<evidence type="ECO:0000313" key="4">
    <source>
        <dbReference type="EMBL" id="OAE21938.1"/>
    </source>
</evidence>
<reference evidence="6" key="3">
    <citation type="journal article" date="2020" name="Curr. Biol.">
        <title>Chromatin organization in early land plants reveals an ancestral association between H3K27me3, transposons, and constitutive heterochromatin.</title>
        <authorList>
            <person name="Montgomery S.A."/>
            <person name="Tanizawa Y."/>
            <person name="Galik B."/>
            <person name="Wang N."/>
            <person name="Ito T."/>
            <person name="Mochizuki T."/>
            <person name="Akimcheva S."/>
            <person name="Bowman J.L."/>
            <person name="Cognat V."/>
            <person name="Marechal-Drouard L."/>
            <person name="Ekker H."/>
            <person name="Hong S.F."/>
            <person name="Kohchi T."/>
            <person name="Lin S.S."/>
            <person name="Liu L.D."/>
            <person name="Nakamura Y."/>
            <person name="Valeeva L.R."/>
            <person name="Shakirov E.V."/>
            <person name="Shippen D.E."/>
            <person name="Wei W.L."/>
            <person name="Yagura M."/>
            <person name="Yamaoka S."/>
            <person name="Yamato K.T."/>
            <person name="Liu C."/>
            <person name="Berger F."/>
        </authorList>
    </citation>
    <scope>NUCLEOTIDE SEQUENCE [LARGE SCALE GENOMIC DNA]</scope>
    <source>
        <strain evidence="6">Tak-1</strain>
    </source>
</reference>
<dbReference type="PANTHER" id="PTHR31533">
    <property type="entry name" value="GPI-ANCHORED PROTEIN LLG1-RELATED-RELATED"/>
    <property type="match status" value="1"/>
</dbReference>